<dbReference type="InterPro" id="IPR049739">
    <property type="entry name" value="YraL-like"/>
</dbReference>
<feature type="domain" description="Mor transcription activator" evidence="1">
    <location>
        <begin position="7"/>
        <end position="89"/>
    </location>
</feature>
<dbReference type="KEGG" id="obj:EIO64_02785"/>
<protein>
    <recommendedName>
        <fullName evidence="1">Mor transcription activator domain-containing protein</fullName>
    </recommendedName>
</protein>
<evidence type="ECO:0000259" key="1">
    <source>
        <dbReference type="Pfam" id="PF08765"/>
    </source>
</evidence>
<dbReference type="SUPFAM" id="SSF46689">
    <property type="entry name" value="Homeodomain-like"/>
    <property type="match status" value="1"/>
</dbReference>
<gene>
    <name evidence="2" type="ORF">EIO64_02785</name>
</gene>
<dbReference type="PANTHER" id="PTHR37812">
    <property type="entry name" value="MU-LIKE PROPHAGE FLUMU PROTEIN C"/>
    <property type="match status" value="1"/>
</dbReference>
<dbReference type="PANTHER" id="PTHR37812:SF1">
    <property type="entry name" value="MU-LIKE PROPHAGE FLUMU PROTEIN C"/>
    <property type="match status" value="1"/>
</dbReference>
<evidence type="ECO:0000313" key="2">
    <source>
        <dbReference type="EMBL" id="QCI58286.1"/>
    </source>
</evidence>
<dbReference type="Proteomes" id="UP000298642">
    <property type="component" value="Chromosome"/>
</dbReference>
<dbReference type="AlphaFoldDB" id="A0A4D7AR24"/>
<dbReference type="GeneID" id="89523269"/>
<organism evidence="2 3">
    <name type="scientific">Dysosmobacter welbionis</name>
    <dbReference type="NCBI Taxonomy" id="2093857"/>
    <lineage>
        <taxon>Bacteria</taxon>
        <taxon>Bacillati</taxon>
        <taxon>Bacillota</taxon>
        <taxon>Clostridia</taxon>
        <taxon>Eubacteriales</taxon>
        <taxon>Oscillospiraceae</taxon>
        <taxon>Dysosmobacter</taxon>
    </lineage>
</organism>
<keyword evidence="3" id="KW-1185">Reference proteome</keyword>
<evidence type="ECO:0000313" key="3">
    <source>
        <dbReference type="Proteomes" id="UP000298642"/>
    </source>
</evidence>
<sequence>MRYMKAADVLPPDLLAQVQAYIDGEYLYIPRRETSRKPWGAANGRKAETLARNQEIYRRYREGTSVDQLAEAYFLAPKSIWKIIARLRNE</sequence>
<accession>A0A4D7AR24</accession>
<dbReference type="InterPro" id="IPR052411">
    <property type="entry name" value="c-mor_Regulatory_Protein"/>
</dbReference>
<name>A0A4D7AR24_9FIRM</name>
<dbReference type="Pfam" id="PF08765">
    <property type="entry name" value="Mor"/>
    <property type="match status" value="1"/>
</dbReference>
<dbReference type="Gene3D" id="1.10.10.60">
    <property type="entry name" value="Homeodomain-like"/>
    <property type="match status" value="1"/>
</dbReference>
<reference evidence="3" key="1">
    <citation type="submission" date="2018-12" db="EMBL/GenBank/DDBJ databases">
        <title>Dusodibacter welbiota gen. nov., sp. nov., isolated from human faeces and emended description of the Oscillibacter genus.</title>
        <authorList>
            <person name="Le Roy T."/>
            <person name="Van der Smissen P."/>
            <person name="Delzenne N."/>
            <person name="Muccioli G."/>
            <person name="Collet J.F."/>
            <person name="Cani P.D."/>
        </authorList>
    </citation>
    <scope>NUCLEOTIDE SEQUENCE [LARGE SCALE GENOMIC DNA]</scope>
    <source>
        <strain evidence="3">J115</strain>
    </source>
</reference>
<dbReference type="NCBIfam" id="NF040785">
    <property type="entry name" value="CD3324_fam"/>
    <property type="match status" value="1"/>
</dbReference>
<dbReference type="InterPro" id="IPR009057">
    <property type="entry name" value="Homeodomain-like_sf"/>
</dbReference>
<dbReference type="RefSeq" id="WP_021748380.1">
    <property type="nucleotide sequence ID" value="NZ_CP034413.3"/>
</dbReference>
<proteinExistence type="predicted"/>
<dbReference type="EMBL" id="CP034413">
    <property type="protein sequence ID" value="QCI58286.1"/>
    <property type="molecule type" value="Genomic_DNA"/>
</dbReference>
<dbReference type="InterPro" id="IPR014875">
    <property type="entry name" value="Mor_transcription_activator"/>
</dbReference>